<evidence type="ECO:0000256" key="3">
    <source>
        <dbReference type="ARBA" id="ARBA00023043"/>
    </source>
</evidence>
<dbReference type="PROSITE" id="PS50297">
    <property type="entry name" value="ANK_REP_REGION"/>
    <property type="match status" value="1"/>
</dbReference>
<dbReference type="InterPro" id="IPR002110">
    <property type="entry name" value="Ankyrin_rpt"/>
</dbReference>
<accession>A0A1Q5UQP8</accession>
<protein>
    <submittedName>
        <fullName evidence="5">Uncharacterized protein</fullName>
    </submittedName>
</protein>
<dbReference type="Gene3D" id="1.25.40.20">
    <property type="entry name" value="Ankyrin repeat-containing domain"/>
    <property type="match status" value="2"/>
</dbReference>
<dbReference type="SMART" id="SM00248">
    <property type="entry name" value="ANK"/>
    <property type="match status" value="3"/>
</dbReference>
<evidence type="ECO:0000256" key="4">
    <source>
        <dbReference type="PROSITE-ProRule" id="PRU00023"/>
    </source>
</evidence>
<keyword evidence="3 4" id="KW-0040">ANK repeat</keyword>
<dbReference type="AlphaFoldDB" id="A0A1Q5UQP8"/>
<evidence type="ECO:0000313" key="6">
    <source>
        <dbReference type="Proteomes" id="UP000186955"/>
    </source>
</evidence>
<feature type="repeat" description="ANK" evidence="4">
    <location>
        <begin position="194"/>
        <end position="226"/>
    </location>
</feature>
<gene>
    <name evidence="5" type="ORF">PENSUB_5864</name>
</gene>
<dbReference type="Proteomes" id="UP000186955">
    <property type="component" value="Unassembled WGS sequence"/>
</dbReference>
<dbReference type="Pfam" id="PF13637">
    <property type="entry name" value="Ank_4"/>
    <property type="match status" value="1"/>
</dbReference>
<organism evidence="5 6">
    <name type="scientific">Penicillium subrubescens</name>
    <dbReference type="NCBI Taxonomy" id="1316194"/>
    <lineage>
        <taxon>Eukaryota</taxon>
        <taxon>Fungi</taxon>
        <taxon>Dikarya</taxon>
        <taxon>Ascomycota</taxon>
        <taxon>Pezizomycotina</taxon>
        <taxon>Eurotiomycetes</taxon>
        <taxon>Eurotiomycetidae</taxon>
        <taxon>Eurotiales</taxon>
        <taxon>Aspergillaceae</taxon>
        <taxon>Penicillium</taxon>
    </lineage>
</organism>
<evidence type="ECO:0000313" key="5">
    <source>
        <dbReference type="EMBL" id="OKP14800.1"/>
    </source>
</evidence>
<comment type="caution">
    <text evidence="5">The sequence shown here is derived from an EMBL/GenBank/DDBJ whole genome shotgun (WGS) entry which is preliminary data.</text>
</comment>
<proteinExistence type="inferred from homology"/>
<evidence type="ECO:0000256" key="1">
    <source>
        <dbReference type="ARBA" id="ARBA00005949"/>
    </source>
</evidence>
<dbReference type="OrthoDB" id="341259at2759"/>
<evidence type="ECO:0000256" key="2">
    <source>
        <dbReference type="ARBA" id="ARBA00022737"/>
    </source>
</evidence>
<dbReference type="SUPFAM" id="SSF48403">
    <property type="entry name" value="Ankyrin repeat"/>
    <property type="match status" value="1"/>
</dbReference>
<keyword evidence="6" id="KW-1185">Reference proteome</keyword>
<dbReference type="PROSITE" id="PS50088">
    <property type="entry name" value="ANK_REPEAT"/>
    <property type="match status" value="1"/>
</dbReference>
<name>A0A1Q5UQP8_9EURO</name>
<comment type="similarity">
    <text evidence="1">Belongs to the ankyrin SOCS box (ASB) family.</text>
</comment>
<dbReference type="STRING" id="1316194.A0A1Q5UQP8"/>
<dbReference type="EMBL" id="MNBE01000058">
    <property type="protein sequence ID" value="OKP14800.1"/>
    <property type="molecule type" value="Genomic_DNA"/>
</dbReference>
<dbReference type="PANTHER" id="PTHR24136:SF15">
    <property type="entry name" value="ANK_REP_REGION DOMAIN-CONTAINING PROTEIN"/>
    <property type="match status" value="1"/>
</dbReference>
<dbReference type="PANTHER" id="PTHR24136">
    <property type="entry name" value="SOWAH (DROSOPHILA) HOMOLOG"/>
    <property type="match status" value="1"/>
</dbReference>
<dbReference type="GO" id="GO:0016567">
    <property type="term" value="P:protein ubiquitination"/>
    <property type="evidence" value="ECO:0007669"/>
    <property type="project" value="TreeGrafter"/>
</dbReference>
<reference evidence="5 6" key="1">
    <citation type="submission" date="2016-10" db="EMBL/GenBank/DDBJ databases">
        <title>Genome sequence of the ascomycete fungus Penicillium subrubescens.</title>
        <authorList>
            <person name="De Vries R.P."/>
            <person name="Peng M."/>
            <person name="Dilokpimol A."/>
            <person name="Hilden K."/>
            <person name="Makela M.R."/>
            <person name="Grigoriev I."/>
            <person name="Riley R."/>
            <person name="Granchi Z."/>
        </authorList>
    </citation>
    <scope>NUCLEOTIDE SEQUENCE [LARGE SCALE GENOMIC DNA]</scope>
    <source>
        <strain evidence="5 6">CBS 132785</strain>
    </source>
</reference>
<sequence>MENENDSFAEEFLDACYDGKLSKVQEALATGRLSAENLGEGLETATEVAHTEIVAALFDAGVGISTSAIDSLPGANLTQHVGIVLLFFKHGLDPNAITSDGEPILKFMNDPVCAREFLSRGADPNRIGPSGIPILVSAIISSEDTSRIEVLLEYGAKLENEYLFAAFRRRVRQKLLKTSFLLAKGLDPNQINAEWGTPLHCAVANGSPGLVKMLLDAGADPTVRSTGKQYYGEPPLAAAEDIPIPKNKEEIIAFLQSWQTTVHE</sequence>
<keyword evidence="2" id="KW-0677">Repeat</keyword>
<dbReference type="InterPro" id="IPR036770">
    <property type="entry name" value="Ankyrin_rpt-contain_sf"/>
</dbReference>
<dbReference type="GO" id="GO:0045732">
    <property type="term" value="P:positive regulation of protein catabolic process"/>
    <property type="evidence" value="ECO:0007669"/>
    <property type="project" value="TreeGrafter"/>
</dbReference>
<dbReference type="InterPro" id="IPR051573">
    <property type="entry name" value="Ankyrin-SOCS_box_domain"/>
</dbReference>